<dbReference type="SUPFAM" id="SSF56112">
    <property type="entry name" value="Protein kinase-like (PK-like)"/>
    <property type="match status" value="1"/>
</dbReference>
<dbReference type="GeneID" id="30024063"/>
<keyword evidence="6" id="KW-0808">Transferase</keyword>
<dbReference type="STRING" id="1081104.A0A167NKX9"/>
<dbReference type="OrthoDB" id="4062651at2759"/>
<dbReference type="PROSITE" id="PS00108">
    <property type="entry name" value="PROTEIN_KINASE_ST"/>
    <property type="match status" value="1"/>
</dbReference>
<dbReference type="GO" id="GO:0004674">
    <property type="term" value="F:protein serine/threonine kinase activity"/>
    <property type="evidence" value="ECO:0007669"/>
    <property type="project" value="TreeGrafter"/>
</dbReference>
<dbReference type="SMART" id="SM00220">
    <property type="entry name" value="S_TKc"/>
    <property type="match status" value="1"/>
</dbReference>
<feature type="compositionally biased region" description="Basic residues" evidence="4">
    <location>
        <begin position="443"/>
        <end position="455"/>
    </location>
</feature>
<dbReference type="GO" id="GO:0035556">
    <property type="term" value="P:intracellular signal transduction"/>
    <property type="evidence" value="ECO:0007669"/>
    <property type="project" value="TreeGrafter"/>
</dbReference>
<evidence type="ECO:0000313" key="7">
    <source>
        <dbReference type="Proteomes" id="UP000076744"/>
    </source>
</evidence>
<dbReference type="Gene3D" id="1.10.510.10">
    <property type="entry name" value="Transferase(Phosphotransferase) domain 1"/>
    <property type="match status" value="1"/>
</dbReference>
<protein>
    <submittedName>
        <fullName evidence="6">Protein kinase-like domain protein</fullName>
    </submittedName>
</protein>
<feature type="coiled-coil region" evidence="3">
    <location>
        <begin position="129"/>
        <end position="156"/>
    </location>
</feature>
<evidence type="ECO:0000256" key="4">
    <source>
        <dbReference type="SAM" id="MobiDB-lite"/>
    </source>
</evidence>
<keyword evidence="2" id="KW-0067">ATP-binding</keyword>
<dbReference type="EMBL" id="AZHB01000024">
    <property type="protein sequence ID" value="OAA55666.1"/>
    <property type="molecule type" value="Genomic_DNA"/>
</dbReference>
<dbReference type="PANTHER" id="PTHR24346:SF30">
    <property type="entry name" value="MATERNAL EMBRYONIC LEUCINE ZIPPER KINASE"/>
    <property type="match status" value="1"/>
</dbReference>
<evidence type="ECO:0000256" key="2">
    <source>
        <dbReference type="ARBA" id="ARBA00022840"/>
    </source>
</evidence>
<dbReference type="GO" id="GO:0005524">
    <property type="term" value="F:ATP binding"/>
    <property type="evidence" value="ECO:0007669"/>
    <property type="project" value="UniProtKB-KW"/>
</dbReference>
<dbReference type="RefSeq" id="XP_018701390.1">
    <property type="nucleotide sequence ID" value="XM_018851374.1"/>
</dbReference>
<accession>A0A167NKX9</accession>
<name>A0A167NKX9_CORFA</name>
<feature type="region of interest" description="Disordered" evidence="4">
    <location>
        <begin position="386"/>
        <end position="466"/>
    </location>
</feature>
<sequence>MTEAANELENPLIPVTEALILDYPSNYILEIAGYRFRVSWCFPATFKGVRAKIIEQHAQALEEARNYVPSSSKETIRPTTTQTRYITRHKSKTAPPVQENAAYRTRLDAGSFGMVYSSADRATGQSIAVKAINLSKDNIEEERAQVNAELKLLNRCNHAHIIELLGFSDLMRDAIDCYMPLRAGNLFGLATKRKLVATPLYRQVLRQILSALDFLEVNRICHRDVKPNNILYDVVDSEKGLYHFQLGDFGSASYVNAPRAVCGTCIYWAPEISKGEYQGFGVDIWALYVSLVHVQQGSGWPGPPPTPAEQVHAMVRSNDYFPDWRVMAREDPRYRATAAQCLLEWFNGDGLSQPASQVCPIPVLEGELPLPRWSMRHGESLLTMEPSVAGPSAADGHKGHPEVSAQDRRKGKQSVRRPAVAVSAAGPTAADGREEHSGVAARDRRKGKQPVRKTRAPVGAGDRKRKLARLRSPSPMQSVVWDFPSAAQNAAALHPSTVRSIEDVVMGGMEEDVMSVGGHNLRPRR</sequence>
<dbReference type="GO" id="GO:0005737">
    <property type="term" value="C:cytoplasm"/>
    <property type="evidence" value="ECO:0007669"/>
    <property type="project" value="TreeGrafter"/>
</dbReference>
<dbReference type="PANTHER" id="PTHR24346">
    <property type="entry name" value="MAP/MICROTUBULE AFFINITY-REGULATING KINASE"/>
    <property type="match status" value="1"/>
</dbReference>
<dbReference type="InterPro" id="IPR011009">
    <property type="entry name" value="Kinase-like_dom_sf"/>
</dbReference>
<dbReference type="InterPro" id="IPR000719">
    <property type="entry name" value="Prot_kinase_dom"/>
</dbReference>
<keyword evidence="1" id="KW-0547">Nucleotide-binding</keyword>
<dbReference type="PROSITE" id="PS50011">
    <property type="entry name" value="PROTEIN_KINASE_DOM"/>
    <property type="match status" value="1"/>
</dbReference>
<evidence type="ECO:0000313" key="6">
    <source>
        <dbReference type="EMBL" id="OAA55666.1"/>
    </source>
</evidence>
<keyword evidence="7" id="KW-1185">Reference proteome</keyword>
<dbReference type="AlphaFoldDB" id="A0A167NKX9"/>
<keyword evidence="3" id="KW-0175">Coiled coil</keyword>
<dbReference type="Pfam" id="PF00069">
    <property type="entry name" value="Pkinase"/>
    <property type="match status" value="1"/>
</dbReference>
<organism evidence="6 7">
    <name type="scientific">Cordyceps fumosorosea (strain ARSEF 2679)</name>
    <name type="common">Isaria fumosorosea</name>
    <dbReference type="NCBI Taxonomy" id="1081104"/>
    <lineage>
        <taxon>Eukaryota</taxon>
        <taxon>Fungi</taxon>
        <taxon>Dikarya</taxon>
        <taxon>Ascomycota</taxon>
        <taxon>Pezizomycotina</taxon>
        <taxon>Sordariomycetes</taxon>
        <taxon>Hypocreomycetidae</taxon>
        <taxon>Hypocreales</taxon>
        <taxon>Cordycipitaceae</taxon>
        <taxon>Cordyceps</taxon>
    </lineage>
</organism>
<evidence type="ECO:0000256" key="3">
    <source>
        <dbReference type="SAM" id="Coils"/>
    </source>
</evidence>
<gene>
    <name evidence="6" type="ORF">ISF_07771</name>
</gene>
<feature type="compositionally biased region" description="Low complexity" evidence="4">
    <location>
        <begin position="416"/>
        <end position="430"/>
    </location>
</feature>
<feature type="domain" description="Protein kinase" evidence="5">
    <location>
        <begin position="101"/>
        <end position="346"/>
    </location>
</feature>
<comment type="caution">
    <text evidence="6">The sequence shown here is derived from an EMBL/GenBank/DDBJ whole genome shotgun (WGS) entry which is preliminary data.</text>
</comment>
<evidence type="ECO:0000259" key="5">
    <source>
        <dbReference type="PROSITE" id="PS50011"/>
    </source>
</evidence>
<dbReference type="InterPro" id="IPR008271">
    <property type="entry name" value="Ser/Thr_kinase_AS"/>
</dbReference>
<evidence type="ECO:0000256" key="1">
    <source>
        <dbReference type="ARBA" id="ARBA00022741"/>
    </source>
</evidence>
<reference evidence="6 7" key="1">
    <citation type="journal article" date="2016" name="Genome Biol. Evol.">
        <title>Divergent and convergent evolution of fungal pathogenicity.</title>
        <authorList>
            <person name="Shang Y."/>
            <person name="Xiao G."/>
            <person name="Zheng P."/>
            <person name="Cen K."/>
            <person name="Zhan S."/>
            <person name="Wang C."/>
        </authorList>
    </citation>
    <scope>NUCLEOTIDE SEQUENCE [LARGE SCALE GENOMIC DNA]</scope>
    <source>
        <strain evidence="6 7">ARSEF 2679</strain>
    </source>
</reference>
<keyword evidence="6" id="KW-0418">Kinase</keyword>
<feature type="compositionally biased region" description="Basic and acidic residues" evidence="4">
    <location>
        <begin position="395"/>
        <end position="408"/>
    </location>
</feature>
<dbReference type="Proteomes" id="UP000076744">
    <property type="component" value="Unassembled WGS sequence"/>
</dbReference>
<dbReference type="Gene3D" id="3.30.200.20">
    <property type="entry name" value="Phosphorylase Kinase, domain 1"/>
    <property type="match status" value="1"/>
</dbReference>
<proteinExistence type="predicted"/>